<name>A0A699ZVD8_HAELA</name>
<feature type="compositionally biased region" description="Polar residues" evidence="1">
    <location>
        <begin position="34"/>
        <end position="46"/>
    </location>
</feature>
<accession>A0A699ZVD8</accession>
<proteinExistence type="predicted"/>
<keyword evidence="3" id="KW-1185">Reference proteome</keyword>
<evidence type="ECO:0000313" key="3">
    <source>
        <dbReference type="Proteomes" id="UP000485058"/>
    </source>
</evidence>
<dbReference type="EMBL" id="BLLF01001536">
    <property type="protein sequence ID" value="GFH19892.1"/>
    <property type="molecule type" value="Genomic_DNA"/>
</dbReference>
<reference evidence="2 3" key="1">
    <citation type="submission" date="2020-02" db="EMBL/GenBank/DDBJ databases">
        <title>Draft genome sequence of Haematococcus lacustris strain NIES-144.</title>
        <authorList>
            <person name="Morimoto D."/>
            <person name="Nakagawa S."/>
            <person name="Yoshida T."/>
            <person name="Sawayama S."/>
        </authorList>
    </citation>
    <scope>NUCLEOTIDE SEQUENCE [LARGE SCALE GENOMIC DNA]</scope>
    <source>
        <strain evidence="2 3">NIES-144</strain>
    </source>
</reference>
<dbReference type="Proteomes" id="UP000485058">
    <property type="component" value="Unassembled WGS sequence"/>
</dbReference>
<protein>
    <submittedName>
        <fullName evidence="2">Uncharacterized protein</fullName>
    </submittedName>
</protein>
<evidence type="ECO:0000313" key="2">
    <source>
        <dbReference type="EMBL" id="GFH19892.1"/>
    </source>
</evidence>
<sequence>MTGYYDAFDDDWQPDGTQPDGTQPDGMLLDGSQPDGTQPDGTQPDGSQPGGSRGDPQCKDKYKYAKKGVSSVLAYHKGTGVGSFWDLTKADQKKIVGSGKIPSQELLSQLHNKLQQLVPINQRRQQKHQLATYLLQHCAAMEDYYRQHCKRQLAMLHLMAALGGSDPQSCKEVAAEVKDFCNKSDPPFEPTDYVLSPVRFLLFLIKNYDEL</sequence>
<evidence type="ECO:0000256" key="1">
    <source>
        <dbReference type="SAM" id="MobiDB-lite"/>
    </source>
</evidence>
<dbReference type="AlphaFoldDB" id="A0A699ZVD8"/>
<organism evidence="2 3">
    <name type="scientific">Haematococcus lacustris</name>
    <name type="common">Green alga</name>
    <name type="synonym">Haematococcus pluvialis</name>
    <dbReference type="NCBI Taxonomy" id="44745"/>
    <lineage>
        <taxon>Eukaryota</taxon>
        <taxon>Viridiplantae</taxon>
        <taxon>Chlorophyta</taxon>
        <taxon>core chlorophytes</taxon>
        <taxon>Chlorophyceae</taxon>
        <taxon>CS clade</taxon>
        <taxon>Chlamydomonadales</taxon>
        <taxon>Haematococcaceae</taxon>
        <taxon>Haematococcus</taxon>
    </lineage>
</organism>
<gene>
    <name evidence="2" type="ORF">HaLaN_16921</name>
</gene>
<comment type="caution">
    <text evidence="2">The sequence shown here is derived from an EMBL/GenBank/DDBJ whole genome shotgun (WGS) entry which is preliminary data.</text>
</comment>
<feature type="region of interest" description="Disordered" evidence="1">
    <location>
        <begin position="1"/>
        <end position="59"/>
    </location>
</feature>